<evidence type="ECO:0000259" key="6">
    <source>
        <dbReference type="Pfam" id="PF04563"/>
    </source>
</evidence>
<dbReference type="EC" id="2.7.7.6" evidence="1"/>
<organism evidence="7 8">
    <name type="scientific">Protopolystoma xenopodis</name>
    <dbReference type="NCBI Taxonomy" id="117903"/>
    <lineage>
        <taxon>Eukaryota</taxon>
        <taxon>Metazoa</taxon>
        <taxon>Spiralia</taxon>
        <taxon>Lophotrochozoa</taxon>
        <taxon>Platyhelminthes</taxon>
        <taxon>Monogenea</taxon>
        <taxon>Polyopisthocotylea</taxon>
        <taxon>Polystomatidea</taxon>
        <taxon>Polystomatidae</taxon>
        <taxon>Protopolystoma</taxon>
    </lineage>
</organism>
<evidence type="ECO:0000256" key="1">
    <source>
        <dbReference type="ARBA" id="ARBA00012418"/>
    </source>
</evidence>
<reference evidence="7" key="1">
    <citation type="submission" date="2018-11" db="EMBL/GenBank/DDBJ databases">
        <authorList>
            <consortium name="Pathogen Informatics"/>
        </authorList>
    </citation>
    <scope>NUCLEOTIDE SEQUENCE</scope>
</reference>
<evidence type="ECO:0000256" key="4">
    <source>
        <dbReference type="ARBA" id="ARBA00022695"/>
    </source>
</evidence>
<keyword evidence="4" id="KW-0548">Nucleotidyltransferase</keyword>
<keyword evidence="3" id="KW-0808">Transferase</keyword>
<dbReference type="SUPFAM" id="SSF64484">
    <property type="entry name" value="beta and beta-prime subunits of DNA dependent RNA-polymerase"/>
    <property type="match status" value="1"/>
</dbReference>
<protein>
    <recommendedName>
        <fullName evidence="1">DNA-directed RNA polymerase</fullName>
        <ecNumber evidence="1">2.7.7.6</ecNumber>
    </recommendedName>
</protein>
<comment type="caution">
    <text evidence="7">The sequence shown here is derived from an EMBL/GenBank/DDBJ whole genome shotgun (WGS) entry which is preliminary data.</text>
</comment>
<sequence>MLCRRQGKSYSGSLNIRIIVRKNGVSQGIIEATCSDIPIMVLSRACNLSKIPRSTFPAHNEEEQEIGGYFIAHGKERVIRLIIVIRRNYVSCYVVLFQPIALSRKSFKKRGDGYTEHGILMRCVRDDEVSSVRT</sequence>
<keyword evidence="5" id="KW-0804">Transcription</keyword>
<name>A0A448X008_9PLAT</name>
<proteinExistence type="predicted"/>
<dbReference type="InterPro" id="IPR007644">
    <property type="entry name" value="RNA_pol_bsu_protrusion"/>
</dbReference>
<dbReference type="Proteomes" id="UP000784294">
    <property type="component" value="Unassembled WGS sequence"/>
</dbReference>
<dbReference type="OrthoDB" id="10248617at2759"/>
<evidence type="ECO:0000256" key="2">
    <source>
        <dbReference type="ARBA" id="ARBA00022478"/>
    </source>
</evidence>
<dbReference type="EMBL" id="CAAALY010068038">
    <property type="protein sequence ID" value="VEL24493.1"/>
    <property type="molecule type" value="Genomic_DNA"/>
</dbReference>
<dbReference type="AlphaFoldDB" id="A0A448X008"/>
<evidence type="ECO:0000256" key="3">
    <source>
        <dbReference type="ARBA" id="ARBA00022679"/>
    </source>
</evidence>
<keyword evidence="2" id="KW-0240">DNA-directed RNA polymerase</keyword>
<keyword evidence="8" id="KW-1185">Reference proteome</keyword>
<dbReference type="GO" id="GO:0003899">
    <property type="term" value="F:DNA-directed RNA polymerase activity"/>
    <property type="evidence" value="ECO:0007669"/>
    <property type="project" value="UniProtKB-EC"/>
</dbReference>
<dbReference type="InterPro" id="IPR037034">
    <property type="entry name" value="RNA_pol_Rpb2_2_sf"/>
</dbReference>
<evidence type="ECO:0000256" key="5">
    <source>
        <dbReference type="ARBA" id="ARBA00023163"/>
    </source>
</evidence>
<dbReference type="GO" id="GO:0006351">
    <property type="term" value="P:DNA-templated transcription"/>
    <property type="evidence" value="ECO:0007669"/>
    <property type="project" value="InterPro"/>
</dbReference>
<dbReference type="GO" id="GO:0003677">
    <property type="term" value="F:DNA binding"/>
    <property type="evidence" value="ECO:0007669"/>
    <property type="project" value="InterPro"/>
</dbReference>
<accession>A0A448X008</accession>
<dbReference type="Pfam" id="PF04563">
    <property type="entry name" value="RNA_pol_Rpb2_1"/>
    <property type="match status" value="1"/>
</dbReference>
<evidence type="ECO:0000313" key="8">
    <source>
        <dbReference type="Proteomes" id="UP000784294"/>
    </source>
</evidence>
<feature type="domain" description="RNA polymerase beta subunit protrusion" evidence="6">
    <location>
        <begin position="3"/>
        <end position="83"/>
    </location>
</feature>
<dbReference type="Gene3D" id="3.90.1110.10">
    <property type="entry name" value="RNA polymerase Rpb2, domain 2"/>
    <property type="match status" value="1"/>
</dbReference>
<evidence type="ECO:0000313" key="7">
    <source>
        <dbReference type="EMBL" id="VEL24493.1"/>
    </source>
</evidence>
<dbReference type="GO" id="GO:0000428">
    <property type="term" value="C:DNA-directed RNA polymerase complex"/>
    <property type="evidence" value="ECO:0007669"/>
    <property type="project" value="UniProtKB-KW"/>
</dbReference>
<dbReference type="Gene3D" id="3.90.1100.10">
    <property type="match status" value="1"/>
</dbReference>
<gene>
    <name evidence="7" type="ORF">PXEA_LOCUS17933</name>
</gene>